<sequence>HRRKISLALPIKVRPVRHQIPLPAPTPPTVPEKTAPASSQVERELEYQHRHTFIGTASLDDFLEVLELSQDHTTTKSKVAKAFVILASTEQLLARQSSSHGTGWELVSRITPDVSSGHTDYLTQALVKLGSITLRQFLELIPFNDKDETAAMSVVEAFCGASHLDKTVGSGTGSKAKAFRSWLLKQ</sequence>
<reference evidence="1" key="1">
    <citation type="journal article" date="2020" name="Stud. Mycol.">
        <title>101 Dothideomycetes genomes: a test case for predicting lifestyles and emergence of pathogens.</title>
        <authorList>
            <person name="Haridas S."/>
            <person name="Albert R."/>
            <person name="Binder M."/>
            <person name="Bloem J."/>
            <person name="Labutti K."/>
            <person name="Salamov A."/>
            <person name="Andreopoulos B."/>
            <person name="Baker S."/>
            <person name="Barry K."/>
            <person name="Bills G."/>
            <person name="Bluhm B."/>
            <person name="Cannon C."/>
            <person name="Castanera R."/>
            <person name="Culley D."/>
            <person name="Daum C."/>
            <person name="Ezra D."/>
            <person name="Gonzalez J."/>
            <person name="Henrissat B."/>
            <person name="Kuo A."/>
            <person name="Liang C."/>
            <person name="Lipzen A."/>
            <person name="Lutzoni F."/>
            <person name="Magnuson J."/>
            <person name="Mondo S."/>
            <person name="Nolan M."/>
            <person name="Ohm R."/>
            <person name="Pangilinan J."/>
            <person name="Park H.-J."/>
            <person name="Ramirez L."/>
            <person name="Alfaro M."/>
            <person name="Sun H."/>
            <person name="Tritt A."/>
            <person name="Yoshinaga Y."/>
            <person name="Zwiers L.-H."/>
            <person name="Turgeon B."/>
            <person name="Goodwin S."/>
            <person name="Spatafora J."/>
            <person name="Crous P."/>
            <person name="Grigoriev I."/>
        </authorList>
    </citation>
    <scope>NUCLEOTIDE SEQUENCE</scope>
    <source>
        <strain evidence="1">CBS 109.77</strain>
    </source>
</reference>
<dbReference type="Proteomes" id="UP000799757">
    <property type="component" value="Unassembled WGS sequence"/>
</dbReference>
<evidence type="ECO:0000313" key="2">
    <source>
        <dbReference type="Proteomes" id="UP000799757"/>
    </source>
</evidence>
<evidence type="ECO:0000313" key="1">
    <source>
        <dbReference type="EMBL" id="KAF2799695.1"/>
    </source>
</evidence>
<name>A0A6A6XUI0_9PLEO</name>
<dbReference type="AlphaFoldDB" id="A0A6A6XUI0"/>
<proteinExistence type="predicted"/>
<dbReference type="EMBL" id="MU001760">
    <property type="protein sequence ID" value="KAF2799695.1"/>
    <property type="molecule type" value="Genomic_DNA"/>
</dbReference>
<keyword evidence="2" id="KW-1185">Reference proteome</keyword>
<gene>
    <name evidence="1" type="ORF">K505DRAFT_230443</name>
</gene>
<organism evidence="1 2">
    <name type="scientific">Melanomma pulvis-pyrius CBS 109.77</name>
    <dbReference type="NCBI Taxonomy" id="1314802"/>
    <lineage>
        <taxon>Eukaryota</taxon>
        <taxon>Fungi</taxon>
        <taxon>Dikarya</taxon>
        <taxon>Ascomycota</taxon>
        <taxon>Pezizomycotina</taxon>
        <taxon>Dothideomycetes</taxon>
        <taxon>Pleosporomycetidae</taxon>
        <taxon>Pleosporales</taxon>
        <taxon>Melanommataceae</taxon>
        <taxon>Melanomma</taxon>
    </lineage>
</organism>
<dbReference type="OrthoDB" id="3786670at2759"/>
<protein>
    <submittedName>
        <fullName evidence="1">Uncharacterized protein</fullName>
    </submittedName>
</protein>
<feature type="non-terminal residue" evidence="1">
    <location>
        <position position="1"/>
    </location>
</feature>
<accession>A0A6A6XUI0</accession>